<sequence>MWAPHHSFLVQNMNFITSHTISCSFTSPRPLDPPDVPVELYRLELLVRTSTDLARLLLIQALSFERYQAIARPFSVSKATARRRAIVVSLTVGGAVVLLGGLAINNTNKNSSNINRYKYNITNDSSNSNRYKYNITNNNNNSNRYKYNNTNNNSNSNRHNTTNNNSIIYKHNTTSNHNNSTSYECNTIKNNNSYKYNITSDNNNSITYRYNTVYNFKCSTTNNNNNNNINNNSITYKCITTNNNKYNNSNSFKYITSKKQQ</sequence>
<protein>
    <submittedName>
        <fullName evidence="2">Uncharacterized protein</fullName>
    </submittedName>
</protein>
<dbReference type="SUPFAM" id="SSF81321">
    <property type="entry name" value="Family A G protein-coupled receptor-like"/>
    <property type="match status" value="1"/>
</dbReference>
<keyword evidence="3" id="KW-1185">Reference proteome</keyword>
<reference evidence="2 3" key="1">
    <citation type="journal article" date="2021" name="Elife">
        <title>Chloroplast acquisition without the gene transfer in kleptoplastic sea slugs, Plakobranchus ocellatus.</title>
        <authorList>
            <person name="Maeda T."/>
            <person name="Takahashi S."/>
            <person name="Yoshida T."/>
            <person name="Shimamura S."/>
            <person name="Takaki Y."/>
            <person name="Nagai Y."/>
            <person name="Toyoda A."/>
            <person name="Suzuki Y."/>
            <person name="Arimoto A."/>
            <person name="Ishii H."/>
            <person name="Satoh N."/>
            <person name="Nishiyama T."/>
            <person name="Hasebe M."/>
            <person name="Maruyama T."/>
            <person name="Minagawa J."/>
            <person name="Obokata J."/>
            <person name="Shigenobu S."/>
        </authorList>
    </citation>
    <scope>NUCLEOTIDE SEQUENCE [LARGE SCALE GENOMIC DNA]</scope>
</reference>
<dbReference type="AlphaFoldDB" id="A0AAV4GCR7"/>
<evidence type="ECO:0000256" key="1">
    <source>
        <dbReference type="SAM" id="Phobius"/>
    </source>
</evidence>
<dbReference type="EMBL" id="BMAT01012011">
    <property type="protein sequence ID" value="GFR83497.1"/>
    <property type="molecule type" value="Genomic_DNA"/>
</dbReference>
<accession>A0AAV4GCR7</accession>
<comment type="caution">
    <text evidence="2">The sequence shown here is derived from an EMBL/GenBank/DDBJ whole genome shotgun (WGS) entry which is preliminary data.</text>
</comment>
<organism evidence="2 3">
    <name type="scientific">Elysia marginata</name>
    <dbReference type="NCBI Taxonomy" id="1093978"/>
    <lineage>
        <taxon>Eukaryota</taxon>
        <taxon>Metazoa</taxon>
        <taxon>Spiralia</taxon>
        <taxon>Lophotrochozoa</taxon>
        <taxon>Mollusca</taxon>
        <taxon>Gastropoda</taxon>
        <taxon>Heterobranchia</taxon>
        <taxon>Euthyneura</taxon>
        <taxon>Panpulmonata</taxon>
        <taxon>Sacoglossa</taxon>
        <taxon>Placobranchoidea</taxon>
        <taxon>Plakobranchidae</taxon>
        <taxon>Elysia</taxon>
    </lineage>
</organism>
<dbReference type="Gene3D" id="1.20.1070.10">
    <property type="entry name" value="Rhodopsin 7-helix transmembrane proteins"/>
    <property type="match status" value="1"/>
</dbReference>
<gene>
    <name evidence="2" type="ORF">ElyMa_005976500</name>
</gene>
<evidence type="ECO:0000313" key="2">
    <source>
        <dbReference type="EMBL" id="GFR83497.1"/>
    </source>
</evidence>
<proteinExistence type="predicted"/>
<evidence type="ECO:0000313" key="3">
    <source>
        <dbReference type="Proteomes" id="UP000762676"/>
    </source>
</evidence>
<feature type="transmembrane region" description="Helical" evidence="1">
    <location>
        <begin position="85"/>
        <end position="104"/>
    </location>
</feature>
<keyword evidence="1" id="KW-0472">Membrane</keyword>
<keyword evidence="1" id="KW-1133">Transmembrane helix</keyword>
<name>A0AAV4GCR7_9GAST</name>
<dbReference type="Proteomes" id="UP000762676">
    <property type="component" value="Unassembled WGS sequence"/>
</dbReference>
<keyword evidence="1" id="KW-0812">Transmembrane</keyword>